<dbReference type="RefSeq" id="WP_245696047.1">
    <property type="nucleotide sequence ID" value="NZ_FNCL01000004.1"/>
</dbReference>
<name>A0A1I6SFD8_9RHOB</name>
<dbReference type="STRING" id="311180.SAMN04488050_104337"/>
<dbReference type="EMBL" id="FOZW01000004">
    <property type="protein sequence ID" value="SFS75701.1"/>
    <property type="molecule type" value="Genomic_DNA"/>
</dbReference>
<dbReference type="Proteomes" id="UP000199392">
    <property type="component" value="Unassembled WGS sequence"/>
</dbReference>
<protein>
    <submittedName>
        <fullName evidence="2">Uncharacterized protein</fullName>
    </submittedName>
</protein>
<feature type="compositionally biased region" description="Basic residues" evidence="1">
    <location>
        <begin position="61"/>
        <end position="76"/>
    </location>
</feature>
<organism evidence="2 3">
    <name type="scientific">Alloyangia pacifica</name>
    <dbReference type="NCBI Taxonomy" id="311180"/>
    <lineage>
        <taxon>Bacteria</taxon>
        <taxon>Pseudomonadati</taxon>
        <taxon>Pseudomonadota</taxon>
        <taxon>Alphaproteobacteria</taxon>
        <taxon>Rhodobacterales</taxon>
        <taxon>Roseobacteraceae</taxon>
        <taxon>Alloyangia</taxon>
    </lineage>
</organism>
<reference evidence="3" key="1">
    <citation type="submission" date="2016-10" db="EMBL/GenBank/DDBJ databases">
        <authorList>
            <person name="Varghese N."/>
            <person name="Submissions S."/>
        </authorList>
    </citation>
    <scope>NUCLEOTIDE SEQUENCE [LARGE SCALE GENOMIC DNA]</scope>
    <source>
        <strain evidence="3">DSM 26894</strain>
    </source>
</reference>
<feature type="region of interest" description="Disordered" evidence="1">
    <location>
        <begin position="23"/>
        <end position="76"/>
    </location>
</feature>
<sequence>MLDGTQRHELSCASCGAPLRQLKNLKSETGRGATGPGPARSGAGGSSQSSKVQRKVEKVARKALKKQMKKRKAPARRAAKGFFDLLEDIFD</sequence>
<gene>
    <name evidence="2" type="ORF">SAMN04488050_104337</name>
</gene>
<dbReference type="AlphaFoldDB" id="A0A1I6SFD8"/>
<keyword evidence="3" id="KW-1185">Reference proteome</keyword>
<evidence type="ECO:0000313" key="2">
    <source>
        <dbReference type="EMBL" id="SFS75701.1"/>
    </source>
</evidence>
<evidence type="ECO:0000313" key="3">
    <source>
        <dbReference type="Proteomes" id="UP000199392"/>
    </source>
</evidence>
<accession>A0A1I6SFD8</accession>
<evidence type="ECO:0000256" key="1">
    <source>
        <dbReference type="SAM" id="MobiDB-lite"/>
    </source>
</evidence>
<proteinExistence type="predicted"/>